<proteinExistence type="predicted"/>
<dbReference type="InterPro" id="IPR029479">
    <property type="entry name" value="Nitroreductase"/>
</dbReference>
<dbReference type="PANTHER" id="PTHR43745">
    <property type="entry name" value="NITROREDUCTASE MJ1384-RELATED"/>
    <property type="match status" value="1"/>
</dbReference>
<sequence length="241" mass="28022">MYNFINYHNNSKLTEKEIQKMKEYYQKARIQENYYMNLQPQKNFYNEVALGNTKNINKNIVEVMENRTSFRGTNYSPLSRMELSTILFHAMSKKNSIKKSYPSAGGVYSVYLYVIVNNVLNVPKGIYLYDSRKHSLKQFKDISHFNITTLSNSILYPDNVSAILFTSSLYIKSFIKYGERSYRFILLESGHIIQNIELLTTAVNGGGHCIGGFYDESIEKLLDLNKYEILTHGYLLYGRII</sequence>
<evidence type="ECO:0000313" key="2">
    <source>
        <dbReference type="EMBL" id="MEB3752220.1"/>
    </source>
</evidence>
<evidence type="ECO:0000313" key="3">
    <source>
        <dbReference type="Proteomes" id="UP000029267"/>
    </source>
</evidence>
<dbReference type="EMBL" id="JPYA02000005">
    <property type="protein sequence ID" value="MEB3752220.1"/>
    <property type="molecule type" value="Genomic_DNA"/>
</dbReference>
<gene>
    <name evidence="2" type="ORF">EP10_003135</name>
</gene>
<protein>
    <recommendedName>
        <fullName evidence="1">Nitroreductase domain-containing protein</fullName>
    </recommendedName>
</protein>
<dbReference type="InterPro" id="IPR052544">
    <property type="entry name" value="Bacteriocin_Proc_Enz"/>
</dbReference>
<accession>A0ABU6BK99</accession>
<dbReference type="Pfam" id="PF00881">
    <property type="entry name" value="Nitroreductase"/>
    <property type="match status" value="1"/>
</dbReference>
<dbReference type="Gene3D" id="3.40.109.10">
    <property type="entry name" value="NADH Oxidase"/>
    <property type="match status" value="1"/>
</dbReference>
<dbReference type="InterPro" id="IPR000415">
    <property type="entry name" value="Nitroreductase-like"/>
</dbReference>
<dbReference type="Proteomes" id="UP000029267">
    <property type="component" value="Unassembled WGS sequence"/>
</dbReference>
<keyword evidence="3" id="KW-1185">Reference proteome</keyword>
<dbReference type="PANTHER" id="PTHR43745:SF2">
    <property type="entry name" value="NITROREDUCTASE MJ1384-RELATED"/>
    <property type="match status" value="1"/>
</dbReference>
<dbReference type="NCBIfam" id="TIGR03605">
    <property type="entry name" value="antibiot_sagB"/>
    <property type="match status" value="1"/>
</dbReference>
<reference evidence="2 3" key="1">
    <citation type="journal article" date="2014" name="Genome Announc.">
        <title>Draft Genome Sequence of Geobacillus icigianus Strain G1w1T Isolated from Hot Springs in the Valley of Geysers, Kamchatka (Russian Federation).</title>
        <authorList>
            <person name="Bryanskaya A.V."/>
            <person name="Rozanov A.S."/>
            <person name="Logacheva M.D."/>
            <person name="Kotenko A.V."/>
            <person name="Peltek S.E."/>
        </authorList>
    </citation>
    <scope>NUCLEOTIDE SEQUENCE [LARGE SCALE GENOMIC DNA]</scope>
    <source>
        <strain evidence="2 3">G1w1</strain>
    </source>
</reference>
<comment type="caution">
    <text evidence="2">The sequence shown here is derived from an EMBL/GenBank/DDBJ whole genome shotgun (WGS) entry which is preliminary data.</text>
</comment>
<feature type="domain" description="Nitroreductase" evidence="1">
    <location>
        <begin position="65"/>
        <end position="230"/>
    </location>
</feature>
<evidence type="ECO:0000259" key="1">
    <source>
        <dbReference type="Pfam" id="PF00881"/>
    </source>
</evidence>
<dbReference type="CDD" id="cd02142">
    <property type="entry name" value="McbC_SagB-like_oxidoreductase"/>
    <property type="match status" value="1"/>
</dbReference>
<organism evidence="2 3">
    <name type="scientific">Geobacillus icigianus</name>
    <dbReference type="NCBI Taxonomy" id="1430331"/>
    <lineage>
        <taxon>Bacteria</taxon>
        <taxon>Bacillati</taxon>
        <taxon>Bacillota</taxon>
        <taxon>Bacilli</taxon>
        <taxon>Bacillales</taxon>
        <taxon>Anoxybacillaceae</taxon>
        <taxon>Geobacillus</taxon>
    </lineage>
</organism>
<dbReference type="SUPFAM" id="SSF55469">
    <property type="entry name" value="FMN-dependent nitroreductase-like"/>
    <property type="match status" value="1"/>
</dbReference>
<dbReference type="InterPro" id="IPR020051">
    <property type="entry name" value="SagB-type_dehydrogenase"/>
</dbReference>
<dbReference type="RefSeq" id="WP_033844151.1">
    <property type="nucleotide sequence ID" value="NZ_JPYA02000005.1"/>
</dbReference>
<name>A0ABU6BK99_9BACL</name>